<name>A0A6L2PXL5_COPFO</name>
<comment type="subcellular location">
    <subcellularLocation>
        <location evidence="1">Membrane</location>
        <topology evidence="1">Multi-pass membrane protein</topology>
    </subcellularLocation>
</comment>
<dbReference type="AlphaFoldDB" id="A0A6L2PXL5"/>
<evidence type="ECO:0000313" key="16">
    <source>
        <dbReference type="Proteomes" id="UP000502823"/>
    </source>
</evidence>
<dbReference type="EMBL" id="BLKM01011808">
    <property type="protein sequence ID" value="GFG34517.1"/>
    <property type="molecule type" value="Genomic_DNA"/>
</dbReference>
<keyword evidence="3" id="KW-0716">Sensory transduction</keyword>
<dbReference type="Pfam" id="PF00520">
    <property type="entry name" value="Ion_trans"/>
    <property type="match status" value="1"/>
</dbReference>
<keyword evidence="16" id="KW-1185">Reference proteome</keyword>
<sequence length="808" mass="94028">MRNVRVLTVLLKHRRTNINAVHKEVMQLIAEHDQQTDNEDIAQDNEEGKQYKEDIKLLKSILSRRKSEIRKAICKKYPDLGTTPSKHTNEQRSQLAQTLFQHLYDRKCEDFKKEFSKDCRDIDDGNYTILQYATLHSLVDIVRLLLENGANPNVTTEFEKRPPIIIACIRNDHEIMKLLLGPLTKNKLDVNATDAKGDTALHHASRTECLVCVVDLIRSGADATHKNVFDKSPLPVKSVEYFLDNSLQTNNEFPEDEEYKIIFDYSFLTAHKEKGTQPDLPQTCYTPLTQDPESGCDNVQRPKSLNPEMDFLFYISRSKEHRKLMQHPIITSFLHMKWQRVNFYFYINILLYFIFAILLNTYILLKIADTTTNPSETVTRSNGTETSESISTSIRFHATWVPILLFLLYFTVREFLQLALSPKVYFKNYENVFDISIICFTGYILFRSEWHETYVVITIILSWTELILLTGRFPKLSTNIEMLKTVSLNYFRFLISYLFLLIAFAFSFYSLLHKNATYSSIKYDDREDQYFFMNPIMSVMKTFVMMMGEFEADSMVSKMANSPTYFCLFALFVFITAMVLLNLLTGLAVSDTQAIKSNAKHLSLVSRIRLIYEIESTLLQWHTFMEKLRNYTLLRPFINFHKSKMKNISLFPDTSYNKKIHVLPNKGPNIVFERHGLNESEGEGEAIGIVSNRESESEANNMKKNFSQIQEVLEENESKLSKIQNKIEVSHKLLEKYKTKLTDIEIELQRDKIESKNKGSQKMKHNANMSHTMQHTPDERFIHTDAANQEVILNQILKMLQDMKSSNN</sequence>
<feature type="coiled-coil region" evidence="12">
    <location>
        <begin position="692"/>
        <end position="754"/>
    </location>
</feature>
<keyword evidence="12" id="KW-0175">Coiled coil</keyword>
<keyword evidence="5" id="KW-0677">Repeat</keyword>
<accession>A0A6L2PXL5</accession>
<keyword evidence="4 13" id="KW-0812">Transmembrane</keyword>
<dbReference type="Pfam" id="PF00023">
    <property type="entry name" value="Ank"/>
    <property type="match status" value="1"/>
</dbReference>
<evidence type="ECO:0000256" key="11">
    <source>
        <dbReference type="PROSITE-ProRule" id="PRU00023"/>
    </source>
</evidence>
<evidence type="ECO:0000313" key="15">
    <source>
        <dbReference type="EMBL" id="GFG34517.1"/>
    </source>
</evidence>
<evidence type="ECO:0000256" key="12">
    <source>
        <dbReference type="SAM" id="Coils"/>
    </source>
</evidence>
<evidence type="ECO:0000256" key="2">
    <source>
        <dbReference type="ARBA" id="ARBA00022448"/>
    </source>
</evidence>
<evidence type="ECO:0000259" key="14">
    <source>
        <dbReference type="Pfam" id="PF00520"/>
    </source>
</evidence>
<dbReference type="Proteomes" id="UP000502823">
    <property type="component" value="Unassembled WGS sequence"/>
</dbReference>
<keyword evidence="9 13" id="KW-0472">Membrane</keyword>
<evidence type="ECO:0000256" key="1">
    <source>
        <dbReference type="ARBA" id="ARBA00004141"/>
    </source>
</evidence>
<protein>
    <recommendedName>
        <fullName evidence="14">Ion transport domain-containing protein</fullName>
    </recommendedName>
</protein>
<dbReference type="GO" id="GO:0034703">
    <property type="term" value="C:cation channel complex"/>
    <property type="evidence" value="ECO:0007669"/>
    <property type="project" value="UniProtKB-ARBA"/>
</dbReference>
<evidence type="ECO:0000256" key="5">
    <source>
        <dbReference type="ARBA" id="ARBA00022737"/>
    </source>
</evidence>
<dbReference type="InterPro" id="IPR052076">
    <property type="entry name" value="TRP_cation_channel"/>
</dbReference>
<dbReference type="InterPro" id="IPR002110">
    <property type="entry name" value="Ankyrin_rpt"/>
</dbReference>
<feature type="transmembrane region" description="Helical" evidence="13">
    <location>
        <begin position="343"/>
        <end position="365"/>
    </location>
</feature>
<dbReference type="OrthoDB" id="2157354at2759"/>
<reference evidence="16" key="1">
    <citation type="submission" date="2020-01" db="EMBL/GenBank/DDBJ databases">
        <title>Draft genome sequence of the Termite Coptotermes fromosanus.</title>
        <authorList>
            <person name="Itakura S."/>
            <person name="Yosikawa Y."/>
            <person name="Umezawa K."/>
        </authorList>
    </citation>
    <scope>NUCLEOTIDE SEQUENCE [LARGE SCALE GENOMIC DNA]</scope>
</reference>
<evidence type="ECO:0000256" key="6">
    <source>
        <dbReference type="ARBA" id="ARBA00022989"/>
    </source>
</evidence>
<evidence type="ECO:0000256" key="3">
    <source>
        <dbReference type="ARBA" id="ARBA00022606"/>
    </source>
</evidence>
<dbReference type="GO" id="GO:0005216">
    <property type="term" value="F:monoatomic ion channel activity"/>
    <property type="evidence" value="ECO:0007669"/>
    <property type="project" value="InterPro"/>
</dbReference>
<evidence type="ECO:0000256" key="13">
    <source>
        <dbReference type="SAM" id="Phobius"/>
    </source>
</evidence>
<keyword evidence="7 11" id="KW-0040">ANK repeat</keyword>
<dbReference type="Gene3D" id="1.25.40.20">
    <property type="entry name" value="Ankyrin repeat-containing domain"/>
    <property type="match status" value="1"/>
</dbReference>
<dbReference type="PANTHER" id="PTHR47143:SF4">
    <property type="entry name" value="TRANSIENT RECEPTOR POTENTIAL CATION CHANNEL PROTEIN PAINLESS"/>
    <property type="match status" value="1"/>
</dbReference>
<dbReference type="InParanoid" id="A0A6L2PXL5"/>
<dbReference type="PROSITE" id="PS50297">
    <property type="entry name" value="ANK_REP_REGION"/>
    <property type="match status" value="1"/>
</dbReference>
<organism evidence="15 16">
    <name type="scientific">Coptotermes formosanus</name>
    <name type="common">Formosan subterranean termite</name>
    <dbReference type="NCBI Taxonomy" id="36987"/>
    <lineage>
        <taxon>Eukaryota</taxon>
        <taxon>Metazoa</taxon>
        <taxon>Ecdysozoa</taxon>
        <taxon>Arthropoda</taxon>
        <taxon>Hexapoda</taxon>
        <taxon>Insecta</taxon>
        <taxon>Pterygota</taxon>
        <taxon>Neoptera</taxon>
        <taxon>Polyneoptera</taxon>
        <taxon>Dictyoptera</taxon>
        <taxon>Blattodea</taxon>
        <taxon>Blattoidea</taxon>
        <taxon>Termitoidae</taxon>
        <taxon>Rhinotermitidae</taxon>
        <taxon>Coptotermes</taxon>
    </lineage>
</organism>
<keyword evidence="8" id="KW-0406">Ion transport</keyword>
<keyword evidence="6 13" id="KW-1133">Transmembrane helix</keyword>
<dbReference type="SMART" id="SM00248">
    <property type="entry name" value="ANK"/>
    <property type="match status" value="3"/>
</dbReference>
<evidence type="ECO:0000256" key="10">
    <source>
        <dbReference type="ARBA" id="ARBA00023303"/>
    </source>
</evidence>
<keyword evidence="2" id="KW-0813">Transport</keyword>
<evidence type="ECO:0000256" key="4">
    <source>
        <dbReference type="ARBA" id="ARBA00022692"/>
    </source>
</evidence>
<feature type="transmembrane region" description="Helical" evidence="13">
    <location>
        <begin position="452"/>
        <end position="469"/>
    </location>
</feature>
<dbReference type="PROSITE" id="PS50088">
    <property type="entry name" value="ANK_REPEAT"/>
    <property type="match status" value="2"/>
</dbReference>
<dbReference type="SUPFAM" id="SSF48403">
    <property type="entry name" value="Ankyrin repeat"/>
    <property type="match status" value="1"/>
</dbReference>
<dbReference type="Pfam" id="PF12796">
    <property type="entry name" value="Ank_2"/>
    <property type="match status" value="1"/>
</dbReference>
<gene>
    <name evidence="15" type="ORF">Cfor_06444</name>
</gene>
<keyword evidence="10" id="KW-0407">Ion channel</keyword>
<dbReference type="InterPro" id="IPR005821">
    <property type="entry name" value="Ion_trans_dom"/>
</dbReference>
<feature type="transmembrane region" description="Helical" evidence="13">
    <location>
        <begin position="490"/>
        <end position="512"/>
    </location>
</feature>
<comment type="caution">
    <text evidence="15">The sequence shown here is derived from an EMBL/GenBank/DDBJ whole genome shotgun (WGS) entry which is preliminary data.</text>
</comment>
<feature type="transmembrane region" description="Helical" evidence="13">
    <location>
        <begin position="428"/>
        <end position="446"/>
    </location>
</feature>
<dbReference type="Gene3D" id="1.10.287.70">
    <property type="match status" value="1"/>
</dbReference>
<feature type="domain" description="Ion transport" evidence="14">
    <location>
        <begin position="355"/>
        <end position="599"/>
    </location>
</feature>
<dbReference type="InterPro" id="IPR036770">
    <property type="entry name" value="Ankyrin_rpt-contain_sf"/>
</dbReference>
<dbReference type="PANTHER" id="PTHR47143">
    <property type="entry name" value="TRANSIENT RECEPTOR POTENTIAL CATION CHANNEL PROTEIN PAINLESS"/>
    <property type="match status" value="1"/>
</dbReference>
<proteinExistence type="predicted"/>
<evidence type="ECO:0000256" key="7">
    <source>
        <dbReference type="ARBA" id="ARBA00023043"/>
    </source>
</evidence>
<feature type="repeat" description="ANK" evidence="11">
    <location>
        <begin position="196"/>
        <end position="228"/>
    </location>
</feature>
<feature type="transmembrane region" description="Helical" evidence="13">
    <location>
        <begin position="532"/>
        <end position="552"/>
    </location>
</feature>
<evidence type="ECO:0000256" key="8">
    <source>
        <dbReference type="ARBA" id="ARBA00023065"/>
    </source>
</evidence>
<feature type="repeat" description="ANK" evidence="11">
    <location>
        <begin position="125"/>
        <end position="157"/>
    </location>
</feature>
<feature type="transmembrane region" description="Helical" evidence="13">
    <location>
        <begin position="564"/>
        <end position="589"/>
    </location>
</feature>
<evidence type="ECO:0000256" key="9">
    <source>
        <dbReference type="ARBA" id="ARBA00023136"/>
    </source>
</evidence>
<feature type="transmembrane region" description="Helical" evidence="13">
    <location>
        <begin position="397"/>
        <end position="416"/>
    </location>
</feature>